<proteinExistence type="inferred from homology"/>
<gene>
    <name evidence="2" type="ORF">PSTG_18280</name>
</gene>
<dbReference type="PANTHER" id="PTHR11102">
    <property type="entry name" value="SEL-1-LIKE PROTEIN"/>
    <property type="match status" value="1"/>
</dbReference>
<dbReference type="Proteomes" id="UP000054564">
    <property type="component" value="Unassembled WGS sequence"/>
</dbReference>
<evidence type="ECO:0000313" key="3">
    <source>
        <dbReference type="Proteomes" id="UP000054564"/>
    </source>
</evidence>
<dbReference type="SUPFAM" id="SSF81901">
    <property type="entry name" value="HCP-like"/>
    <property type="match status" value="1"/>
</dbReference>
<dbReference type="InterPro" id="IPR011990">
    <property type="entry name" value="TPR-like_helical_dom_sf"/>
</dbReference>
<organism evidence="2 3">
    <name type="scientific">Puccinia striiformis f. sp. tritici PST-78</name>
    <dbReference type="NCBI Taxonomy" id="1165861"/>
    <lineage>
        <taxon>Eukaryota</taxon>
        <taxon>Fungi</taxon>
        <taxon>Dikarya</taxon>
        <taxon>Basidiomycota</taxon>
        <taxon>Pucciniomycotina</taxon>
        <taxon>Pucciniomycetes</taxon>
        <taxon>Pucciniales</taxon>
        <taxon>Pucciniaceae</taxon>
        <taxon>Puccinia</taxon>
    </lineage>
</organism>
<dbReference type="InterPro" id="IPR050767">
    <property type="entry name" value="Sel1_AlgK"/>
</dbReference>
<comment type="similarity">
    <text evidence="1">Belongs to the sel-1 family.</text>
</comment>
<dbReference type="Gene3D" id="1.25.40.10">
    <property type="entry name" value="Tetratricopeptide repeat domain"/>
    <property type="match status" value="1"/>
</dbReference>
<keyword evidence="3" id="KW-1185">Reference proteome</keyword>
<dbReference type="AlphaFoldDB" id="A0A0L0UMX1"/>
<evidence type="ECO:0000313" key="2">
    <source>
        <dbReference type="EMBL" id="KNE88320.1"/>
    </source>
</evidence>
<dbReference type="PANTHER" id="PTHR11102:SF160">
    <property type="entry name" value="ERAD-ASSOCIATED E3 UBIQUITIN-PROTEIN LIGASE COMPONENT HRD3"/>
    <property type="match status" value="1"/>
</dbReference>
<accession>A0A0L0UMX1</accession>
<reference evidence="3" key="1">
    <citation type="submission" date="2014-03" db="EMBL/GenBank/DDBJ databases">
        <title>The Genome Sequence of Puccinia striiformis f. sp. tritici PST-78.</title>
        <authorList>
            <consortium name="The Broad Institute Genome Sequencing Platform"/>
            <person name="Cuomo C."/>
            <person name="Hulbert S."/>
            <person name="Chen X."/>
            <person name="Walker B."/>
            <person name="Young S.K."/>
            <person name="Zeng Q."/>
            <person name="Gargeya S."/>
            <person name="Fitzgerald M."/>
            <person name="Haas B."/>
            <person name="Abouelleil A."/>
            <person name="Alvarado L."/>
            <person name="Arachchi H.M."/>
            <person name="Berlin A.M."/>
            <person name="Chapman S.B."/>
            <person name="Goldberg J."/>
            <person name="Griggs A."/>
            <person name="Gujja S."/>
            <person name="Hansen M."/>
            <person name="Howarth C."/>
            <person name="Imamovic A."/>
            <person name="Larimer J."/>
            <person name="McCowan C."/>
            <person name="Montmayeur A."/>
            <person name="Murphy C."/>
            <person name="Neiman D."/>
            <person name="Pearson M."/>
            <person name="Priest M."/>
            <person name="Roberts A."/>
            <person name="Saif S."/>
            <person name="Shea T."/>
            <person name="Sisk P."/>
            <person name="Sykes S."/>
            <person name="Wortman J."/>
            <person name="Nusbaum C."/>
            <person name="Birren B."/>
        </authorList>
    </citation>
    <scope>NUCLEOTIDE SEQUENCE [LARGE SCALE GENOMIC DNA]</scope>
    <source>
        <strain evidence="3">race PST-78</strain>
    </source>
</reference>
<dbReference type="STRING" id="1165861.A0A0L0UMX1"/>
<dbReference type="SMART" id="SM00671">
    <property type="entry name" value="SEL1"/>
    <property type="match status" value="2"/>
</dbReference>
<dbReference type="InterPro" id="IPR006597">
    <property type="entry name" value="Sel1-like"/>
</dbReference>
<comment type="caution">
    <text evidence="2">The sequence shown here is derived from an EMBL/GenBank/DDBJ whole genome shotgun (WGS) entry which is preliminary data.</text>
</comment>
<evidence type="ECO:0000256" key="1">
    <source>
        <dbReference type="ARBA" id="ARBA00038101"/>
    </source>
</evidence>
<protein>
    <submittedName>
        <fullName evidence="2">Uncharacterized protein</fullName>
    </submittedName>
</protein>
<feature type="non-terminal residue" evidence="2">
    <location>
        <position position="204"/>
    </location>
</feature>
<dbReference type="EMBL" id="AJIL01002402">
    <property type="protein sequence ID" value="KNE88320.1"/>
    <property type="molecule type" value="Genomic_DNA"/>
</dbReference>
<dbReference type="Pfam" id="PF08238">
    <property type="entry name" value="Sel1"/>
    <property type="match status" value="2"/>
</dbReference>
<name>A0A0L0UMX1_9BASI</name>
<sequence length="204" mass="22426">MALFQNPFFKSDSDFTERQYEIGVRFLAEKDYGQANQYLKKAAEDGHISALYNLAILHGSGVLEPIDVDFAAECFYKAAHAGHPSAQQNLFMLEAADRAGMGTTHLANLALNSPPVDGMLPYLVMITGCRFYAAVCKATDATQQVINYELDAASSSEHAYIQSFIRRCGVPELEFSGGLHRLKEGDAADQITDGLNNLFMSMKQ</sequence>